<accession>A0A6C2UK46</accession>
<reference evidence="1 2" key="1">
    <citation type="submission" date="2019-04" db="EMBL/GenBank/DDBJ databases">
        <authorList>
            <person name="Van Vliet M D."/>
        </authorList>
    </citation>
    <scope>NUCLEOTIDE SEQUENCE [LARGE SCALE GENOMIC DNA]</scope>
    <source>
        <strain evidence="1 2">F21</strain>
    </source>
</reference>
<protein>
    <submittedName>
        <fullName evidence="1">Uncharacterized protein</fullName>
    </submittedName>
</protein>
<name>A0A6C2UK46_9BACT</name>
<dbReference type="EMBL" id="CAAHFH010000001">
    <property type="protein sequence ID" value="VGO19684.1"/>
    <property type="molecule type" value="Genomic_DNA"/>
</dbReference>
<gene>
    <name evidence="1" type="ORF">SCARR_01743</name>
</gene>
<sequence>MSMLDVAKFLSYSKSVDHVSDKDRYFNLSAANSGRLRSCLYSDHKRTMGAEQPPVAEGKE</sequence>
<keyword evidence="2" id="KW-1185">Reference proteome</keyword>
<dbReference type="Proteomes" id="UP000346198">
    <property type="component" value="Unassembled WGS sequence"/>
</dbReference>
<evidence type="ECO:0000313" key="1">
    <source>
        <dbReference type="EMBL" id="VGO19684.1"/>
    </source>
</evidence>
<dbReference type="RefSeq" id="WP_136061072.1">
    <property type="nucleotide sequence ID" value="NZ_CAAHFH010000001.1"/>
</dbReference>
<evidence type="ECO:0000313" key="2">
    <source>
        <dbReference type="Proteomes" id="UP000346198"/>
    </source>
</evidence>
<organism evidence="1 2">
    <name type="scientific">Pontiella sulfatireligans</name>
    <dbReference type="NCBI Taxonomy" id="2750658"/>
    <lineage>
        <taxon>Bacteria</taxon>
        <taxon>Pseudomonadati</taxon>
        <taxon>Kiritimatiellota</taxon>
        <taxon>Kiritimatiellia</taxon>
        <taxon>Kiritimatiellales</taxon>
        <taxon>Pontiellaceae</taxon>
        <taxon>Pontiella</taxon>
    </lineage>
</organism>
<dbReference type="AlphaFoldDB" id="A0A6C2UK46"/>
<proteinExistence type="predicted"/>